<keyword evidence="2" id="KW-1185">Reference proteome</keyword>
<proteinExistence type="predicted"/>
<dbReference type="GO" id="GO:0006508">
    <property type="term" value="P:proteolysis"/>
    <property type="evidence" value="ECO:0007669"/>
    <property type="project" value="InterPro"/>
</dbReference>
<evidence type="ECO:0000313" key="1">
    <source>
        <dbReference type="EMBL" id="SFE64496.1"/>
    </source>
</evidence>
<dbReference type="PROSITE" id="PS51365">
    <property type="entry name" value="RENAL_DIPEPTIDASE_2"/>
    <property type="match status" value="1"/>
</dbReference>
<name>A0A1I2C837_9BACT</name>
<dbReference type="Gene3D" id="3.20.20.140">
    <property type="entry name" value="Metal-dependent hydrolases"/>
    <property type="match status" value="1"/>
</dbReference>
<dbReference type="CDD" id="cd01301">
    <property type="entry name" value="rDP_like"/>
    <property type="match status" value="1"/>
</dbReference>
<dbReference type="InterPro" id="IPR008257">
    <property type="entry name" value="Pept_M19"/>
</dbReference>
<dbReference type="STRING" id="1003.SAMN04488541_1004133"/>
<organism evidence="1 2">
    <name type="scientific">Thermoflexibacter ruber</name>
    <dbReference type="NCBI Taxonomy" id="1003"/>
    <lineage>
        <taxon>Bacteria</taxon>
        <taxon>Pseudomonadati</taxon>
        <taxon>Bacteroidota</taxon>
        <taxon>Cytophagia</taxon>
        <taxon>Cytophagales</taxon>
        <taxon>Thermoflexibacteraceae</taxon>
        <taxon>Thermoflexibacter</taxon>
    </lineage>
</organism>
<dbReference type="PANTHER" id="PTHR10443:SF12">
    <property type="entry name" value="DIPEPTIDASE"/>
    <property type="match status" value="1"/>
</dbReference>
<dbReference type="GO" id="GO:0070573">
    <property type="term" value="F:metallodipeptidase activity"/>
    <property type="evidence" value="ECO:0007669"/>
    <property type="project" value="InterPro"/>
</dbReference>
<protein>
    <submittedName>
        <fullName evidence="1">Membrane dipeptidase</fullName>
    </submittedName>
</protein>
<dbReference type="Proteomes" id="UP000199513">
    <property type="component" value="Unassembled WGS sequence"/>
</dbReference>
<reference evidence="1 2" key="1">
    <citation type="submission" date="2016-10" db="EMBL/GenBank/DDBJ databases">
        <authorList>
            <person name="de Groot N.N."/>
        </authorList>
    </citation>
    <scope>NUCLEOTIDE SEQUENCE [LARGE SCALE GENOMIC DNA]</scope>
    <source>
        <strain>GEY</strain>
        <strain evidence="2">DSM 9560</strain>
    </source>
</reference>
<gene>
    <name evidence="1" type="ORF">SAMN04488541_1004133</name>
</gene>
<dbReference type="EMBL" id="FONY01000004">
    <property type="protein sequence ID" value="SFE64496.1"/>
    <property type="molecule type" value="Genomic_DNA"/>
</dbReference>
<accession>A0A1I2C837</accession>
<dbReference type="RefSeq" id="WP_091540109.1">
    <property type="nucleotide sequence ID" value="NZ_FONY01000004.1"/>
</dbReference>
<dbReference type="InterPro" id="IPR032466">
    <property type="entry name" value="Metal_Hydrolase"/>
</dbReference>
<dbReference type="Pfam" id="PF01244">
    <property type="entry name" value="Peptidase_M19"/>
    <property type="match status" value="1"/>
</dbReference>
<sequence>MQKITRKPTNYWAYLTFLWLCFLLLACSPKEKPKTDEELRKRADELAHKFILTDGHVDLPYRLITKGFRFEKQFLGIPISSKEGDFDYERAKIGGLDAPFMSIYIPSYYQKTGGAKSYADTLINMVRAIAEANPDKFALAGTPAEVEANFNKGLISLPMGMENGAPIENDLANVKYFYDRGIRYITLTHALDNQICDSSYDTTRTWNGLSPFGREVVAEMNNVGMMIDISHVSDSTFYQVMRLSKAPCIASHSSCRAFTPDFIRNMSDDMIKVLAKNGGVIQINFGSDFLDAEINKQNKALDAKLANLLKEKGLSPQDSAAKPIIEQFAKDNPALFSTVEKVADHIDHVVKIAGIDHVGLGSDFDGVGDTLPTGLKDVTGYPNLIYVLLKRGYSEEDIAKICYKNVFRVWNKVMEVAQQQAR</sequence>
<dbReference type="PROSITE" id="PS51257">
    <property type="entry name" value="PROKAR_LIPOPROTEIN"/>
    <property type="match status" value="1"/>
</dbReference>
<dbReference type="AlphaFoldDB" id="A0A1I2C837"/>
<dbReference type="SUPFAM" id="SSF51556">
    <property type="entry name" value="Metallo-dependent hydrolases"/>
    <property type="match status" value="1"/>
</dbReference>
<dbReference type="PANTHER" id="PTHR10443">
    <property type="entry name" value="MICROSOMAL DIPEPTIDASE"/>
    <property type="match status" value="1"/>
</dbReference>
<evidence type="ECO:0000313" key="2">
    <source>
        <dbReference type="Proteomes" id="UP000199513"/>
    </source>
</evidence>
<dbReference type="OrthoDB" id="9804920at2"/>